<organism evidence="3 4">
    <name type="scientific">Amycolatopsis carbonis</name>
    <dbReference type="NCBI Taxonomy" id="715471"/>
    <lineage>
        <taxon>Bacteria</taxon>
        <taxon>Bacillati</taxon>
        <taxon>Actinomycetota</taxon>
        <taxon>Actinomycetes</taxon>
        <taxon>Pseudonocardiales</taxon>
        <taxon>Pseudonocardiaceae</taxon>
        <taxon>Amycolatopsis</taxon>
    </lineage>
</organism>
<gene>
    <name evidence="3" type="ORF">QRX50_03020</name>
</gene>
<reference evidence="3 4" key="1">
    <citation type="submission" date="2023-06" db="EMBL/GenBank/DDBJ databases">
        <authorList>
            <person name="Oyuntsetseg B."/>
            <person name="Kim S.B."/>
        </authorList>
    </citation>
    <scope>NUCLEOTIDE SEQUENCE [LARGE SCALE GENOMIC DNA]</scope>
    <source>
        <strain evidence="3 4">2-15</strain>
    </source>
</reference>
<proteinExistence type="predicted"/>
<feature type="transmembrane region" description="Helical" evidence="1">
    <location>
        <begin position="204"/>
        <end position="229"/>
    </location>
</feature>
<accession>A0A9Y2IIA8</accession>
<dbReference type="InterPro" id="IPR050039">
    <property type="entry name" value="MAB_1171c-like"/>
</dbReference>
<keyword evidence="1" id="KW-0472">Membrane</keyword>
<feature type="transmembrane region" description="Helical" evidence="1">
    <location>
        <begin position="94"/>
        <end position="114"/>
    </location>
</feature>
<feature type="domain" description="DUF6545" evidence="2">
    <location>
        <begin position="239"/>
        <end position="360"/>
    </location>
</feature>
<keyword evidence="4" id="KW-1185">Reference proteome</keyword>
<sequence length="367" mass="39036">MTAAFFVLFTAALAWRVYQLVRSPRLPNWAVTVTIAAFALAFLAQQRGVTTWFDGLTAPGGARLANNGLLSCGVCSLLIFFLGSALGPRQARRVALELVPLAAAIAVLTVALAITPVPLRGAALGPDTVHEPGIALFYFAGGAYLVYAITACAVWIVRYQRVADPHLRTGLRIGAASLVAAAAGSVFRALYLVVAWVFDVTVPALLWLGVPLVILGSVLFLAGITYPGVRARLAAVVRRRRHRADHHRLAPLWTMLVAAYPSIVLRTPPGNGLRDRFAVHRRYYRRVIEIRDGLVQLSPYLEADLASLAADDPSAAAAALRAALARQASGEVSDGRAKLVLPGGGADLESDVRPLLSLSATLAGKEN</sequence>
<feature type="transmembrane region" description="Helical" evidence="1">
    <location>
        <begin position="68"/>
        <end position="87"/>
    </location>
</feature>
<evidence type="ECO:0000256" key="1">
    <source>
        <dbReference type="SAM" id="Phobius"/>
    </source>
</evidence>
<evidence type="ECO:0000313" key="4">
    <source>
        <dbReference type="Proteomes" id="UP001236014"/>
    </source>
</evidence>
<feature type="transmembrane region" description="Helical" evidence="1">
    <location>
        <begin position="178"/>
        <end position="198"/>
    </location>
</feature>
<dbReference type="InterPro" id="IPR046675">
    <property type="entry name" value="DUF6545"/>
</dbReference>
<keyword evidence="1" id="KW-0812">Transmembrane</keyword>
<dbReference type="EMBL" id="CP127294">
    <property type="protein sequence ID" value="WIX79786.1"/>
    <property type="molecule type" value="Genomic_DNA"/>
</dbReference>
<dbReference type="AlphaFoldDB" id="A0A9Y2IIA8"/>
<name>A0A9Y2IIA8_9PSEU</name>
<dbReference type="Proteomes" id="UP001236014">
    <property type="component" value="Chromosome"/>
</dbReference>
<feature type="transmembrane region" description="Helical" evidence="1">
    <location>
        <begin position="249"/>
        <end position="265"/>
    </location>
</feature>
<evidence type="ECO:0000259" key="2">
    <source>
        <dbReference type="Pfam" id="PF20182"/>
    </source>
</evidence>
<dbReference type="NCBIfam" id="NF042915">
    <property type="entry name" value="MAB_1171c_fam"/>
    <property type="match status" value="1"/>
</dbReference>
<evidence type="ECO:0000313" key="3">
    <source>
        <dbReference type="EMBL" id="WIX79786.1"/>
    </source>
</evidence>
<dbReference type="Pfam" id="PF20182">
    <property type="entry name" value="DUF6545"/>
    <property type="match status" value="1"/>
</dbReference>
<dbReference type="RefSeq" id="WP_285970466.1">
    <property type="nucleotide sequence ID" value="NZ_CP127294.1"/>
</dbReference>
<protein>
    <recommendedName>
        <fullName evidence="2">DUF6545 domain-containing protein</fullName>
    </recommendedName>
</protein>
<dbReference type="KEGG" id="acab:QRX50_03020"/>
<feature type="transmembrane region" description="Helical" evidence="1">
    <location>
        <begin position="134"/>
        <end position="157"/>
    </location>
</feature>
<keyword evidence="1" id="KW-1133">Transmembrane helix</keyword>